<dbReference type="InterPro" id="IPR036477">
    <property type="entry name" value="Formyl_transf_N_sf"/>
</dbReference>
<sequence length="236" mass="27425">MDNQNKLSPPEISYLVVGSKPWNRRVFDEVICHNLGQWYFLDDPQKLNAKYLQSINPRFLFFLHWSWKIPDEIINHYECICFHMTDVPYGRGGSPLQNLIIRGHHQTKLTALRMTSELDGGDVYLKVDLCLEGNAEEIYIRATYVAAQMIQTIIQEQPIPIPQTGEVVLFKRRKPEDSEIPQINSLSELHDFLRMLDAQGYPKAFLNYNGFRYEFSRAALYDGRIMADVTITPLIK</sequence>
<dbReference type="Pfam" id="PF21553">
    <property type="entry name" value="Formyl_trans_C_2"/>
    <property type="match status" value="1"/>
</dbReference>
<evidence type="ECO:0000313" key="2">
    <source>
        <dbReference type="EMBL" id="CCQ59837.1"/>
    </source>
</evidence>
<dbReference type="CDD" id="cd08821">
    <property type="entry name" value="FMT_core_like_1"/>
    <property type="match status" value="1"/>
</dbReference>
<reference evidence="2 3" key="2">
    <citation type="submission" date="2013-09" db="EMBL/GenBank/DDBJ databases">
        <title>Whole genome comparison of six Crocosphaera watsonii strains with differing phenotypes.</title>
        <authorList>
            <person name="Bench S.R."/>
            <person name="Heller P."/>
            <person name="Frank I."/>
            <person name="Arciniega M."/>
            <person name="Shilova I.N."/>
            <person name="Zehr J.P."/>
        </authorList>
    </citation>
    <scope>NUCLEOTIDE SEQUENCE [LARGE SCALE GENOMIC DNA]</scope>
    <source>
        <strain evidence="2 3">WH 0401</strain>
    </source>
</reference>
<dbReference type="Gene3D" id="3.40.50.170">
    <property type="entry name" value="Formyl transferase, N-terminal domain"/>
    <property type="match status" value="1"/>
</dbReference>
<dbReference type="SUPFAM" id="SSF53328">
    <property type="entry name" value="Formyltransferase"/>
    <property type="match status" value="1"/>
</dbReference>
<accession>T2J5R3</accession>
<evidence type="ECO:0000313" key="3">
    <source>
        <dbReference type="Proteomes" id="UP000018198"/>
    </source>
</evidence>
<dbReference type="GO" id="GO:0016740">
    <property type="term" value="F:transferase activity"/>
    <property type="evidence" value="ECO:0007669"/>
    <property type="project" value="UniProtKB-KW"/>
</dbReference>
<feature type="domain" description="Methionyl-tRNA formyltransferase-like C-terminal" evidence="1">
    <location>
        <begin position="175"/>
        <end position="232"/>
    </location>
</feature>
<reference evidence="2 3" key="1">
    <citation type="submission" date="2013-01" db="EMBL/GenBank/DDBJ databases">
        <authorList>
            <person name="Bench S."/>
        </authorList>
    </citation>
    <scope>NUCLEOTIDE SEQUENCE [LARGE SCALE GENOMIC DNA]</scope>
    <source>
        <strain evidence="2 3">WH 0401</strain>
    </source>
</reference>
<organism evidence="2 3">
    <name type="scientific">Crocosphaera watsonii WH 0401</name>
    <dbReference type="NCBI Taxonomy" id="555881"/>
    <lineage>
        <taxon>Bacteria</taxon>
        <taxon>Bacillati</taxon>
        <taxon>Cyanobacteriota</taxon>
        <taxon>Cyanophyceae</taxon>
        <taxon>Oscillatoriophycideae</taxon>
        <taxon>Chroococcales</taxon>
        <taxon>Aphanothecaceae</taxon>
        <taxon>Crocosphaera</taxon>
    </lineage>
</organism>
<gene>
    <name evidence="2" type="ORF">CWATWH0401_3416</name>
</gene>
<keyword evidence="2" id="KW-0808">Transferase</keyword>
<dbReference type="AlphaFoldDB" id="T2J5R3"/>
<dbReference type="InterPro" id="IPR011034">
    <property type="entry name" value="Formyl_transferase-like_C_sf"/>
</dbReference>
<proteinExistence type="predicted"/>
<dbReference type="EMBL" id="CAQM01000046">
    <property type="protein sequence ID" value="CCQ59837.1"/>
    <property type="molecule type" value="Genomic_DNA"/>
</dbReference>
<dbReference type="Gene3D" id="3.10.25.20">
    <property type="match status" value="1"/>
</dbReference>
<name>T2J5R3_CROWT</name>
<comment type="caution">
    <text evidence="2">The sequence shown here is derived from an EMBL/GenBank/DDBJ whole genome shotgun (WGS) entry which is preliminary data.</text>
</comment>
<dbReference type="InterPro" id="IPR049355">
    <property type="entry name" value="Formyl_trans-like_C"/>
</dbReference>
<evidence type="ECO:0000259" key="1">
    <source>
        <dbReference type="Pfam" id="PF21553"/>
    </source>
</evidence>
<dbReference type="Proteomes" id="UP000018198">
    <property type="component" value="Unassembled WGS sequence"/>
</dbReference>
<dbReference type="RefSeq" id="WP_021834431.1">
    <property type="nucleotide sequence ID" value="NZ_CAQM01000046.1"/>
</dbReference>
<dbReference type="SUPFAM" id="SSF50486">
    <property type="entry name" value="FMT C-terminal domain-like"/>
    <property type="match status" value="1"/>
</dbReference>
<protein>
    <submittedName>
        <fullName evidence="2">Methionyl-tRNA formyltransferase-like protein 2</fullName>
    </submittedName>
</protein>